<evidence type="ECO:0000256" key="9">
    <source>
        <dbReference type="SAM" id="MobiDB-lite"/>
    </source>
</evidence>
<dbReference type="PANTHER" id="PTHR10012">
    <property type="entry name" value="SERINE/THREONINE-PROTEIN PHOSPHATASE 2A REGULATORY SUBUNIT B"/>
    <property type="match status" value="1"/>
</dbReference>
<evidence type="ECO:0000256" key="6">
    <source>
        <dbReference type="ARBA" id="ARBA00023235"/>
    </source>
</evidence>
<dbReference type="STRING" id="112498.A0A2D3VAJ1"/>
<dbReference type="InterPro" id="IPR004327">
    <property type="entry name" value="Phstyr_phstse_ac"/>
</dbReference>
<evidence type="ECO:0000313" key="11">
    <source>
        <dbReference type="Proteomes" id="UP000225277"/>
    </source>
</evidence>
<comment type="function">
    <text evidence="7">PPIases accelerate the folding of proteins. It catalyzes the cis-trans isomerization of proline imidic peptide bonds in oligopeptides. Acts as a regulatory subunit for PP2A-like phosphatases modulating their activity or substrate specificity, probably by inducing a conformational change in the catalytic subunit, a direct target of the PPIase. Can reactivate inactive phosphatase PP2A-phosphatase methylesterase complexes (PP2Ai) in presence of ATP and Mg(2+) by dissociating the inactive form from the complex.</text>
</comment>
<dbReference type="PANTHER" id="PTHR10012:SF5">
    <property type="entry name" value="SERINE_THREONINE-PROTEIN PHOSPHATASE 2A ACTIVATOR 2"/>
    <property type="match status" value="1"/>
</dbReference>
<evidence type="ECO:0000256" key="3">
    <source>
        <dbReference type="ARBA" id="ARBA00011019"/>
    </source>
</evidence>
<protein>
    <recommendedName>
        <fullName evidence="8">Serine/threonine-protein phosphatase 2A activator</fullName>
        <ecNumber evidence="8">5.2.1.8</ecNumber>
    </recommendedName>
    <alternativeName>
        <fullName evidence="8">Phosphotyrosyl phosphatase activator</fullName>
    </alternativeName>
</protein>
<dbReference type="Proteomes" id="UP000225277">
    <property type="component" value="Unassembled WGS sequence"/>
</dbReference>
<sequence length="414" mass="45689">MPTAVKPPTDIPSLSAKLLSPRRRQTQPESTEVPPTPALSSTPDLSNQHYSTPTRRILSETDHQLFLTSETHNLIVSFVFHLSDSVRDTTISAVRDSSAAQDPAILALFAVLDDAERILKECPALDTGSRFGNPAFRDFLSKINTTLPSWHSKFGVLSQPAVDEISTYLASAFGNGSRIDYGSGHELNFLLWLLCLRQAGFLPASTFPALALLVFPRYLTLMRSVQETYYLEPAGSHGVWGLDDYQFLPFLFGASQLVGHKHIRPMSIHNELIIEECSKDYLYLDQIRWVNATKTVQGLRWHSPMLDDISSAKNWGKVEAGMRKMFLKEVLGKLPVAQHFMFGSLLPPAEGMSGGEEGEAVGEAELVDADGMRHVHNPTSWGDCCGIKVPSAVGARREAGKRGEGEGLRRVPFD</sequence>
<dbReference type="GO" id="GO:0003755">
    <property type="term" value="F:peptidyl-prolyl cis-trans isomerase activity"/>
    <property type="evidence" value="ECO:0007669"/>
    <property type="project" value="UniProtKB-KW"/>
</dbReference>
<accession>A0A2D3VAJ1</accession>
<keyword evidence="5 8" id="KW-0697">Rotamase</keyword>
<keyword evidence="4 8" id="KW-0963">Cytoplasm</keyword>
<dbReference type="GO" id="GO:0005634">
    <property type="term" value="C:nucleus"/>
    <property type="evidence" value="ECO:0007669"/>
    <property type="project" value="TreeGrafter"/>
</dbReference>
<dbReference type="OrthoDB" id="16120at2759"/>
<dbReference type="GeneID" id="35603448"/>
<comment type="similarity">
    <text evidence="3 8">Belongs to the PTPA-type PPIase family.</text>
</comment>
<comment type="subcellular location">
    <subcellularLocation>
        <location evidence="2 8">Cytoplasm</location>
    </subcellularLocation>
</comment>
<evidence type="ECO:0000256" key="5">
    <source>
        <dbReference type="ARBA" id="ARBA00023110"/>
    </source>
</evidence>
<feature type="region of interest" description="Disordered" evidence="9">
    <location>
        <begin position="394"/>
        <end position="414"/>
    </location>
</feature>
<dbReference type="GO" id="GO:0007052">
    <property type="term" value="P:mitotic spindle organization"/>
    <property type="evidence" value="ECO:0007669"/>
    <property type="project" value="TreeGrafter"/>
</dbReference>
<dbReference type="Pfam" id="PF03095">
    <property type="entry name" value="PTPA"/>
    <property type="match status" value="1"/>
</dbReference>
<feature type="compositionally biased region" description="Basic and acidic residues" evidence="9">
    <location>
        <begin position="395"/>
        <end position="414"/>
    </location>
</feature>
<keyword evidence="11" id="KW-1185">Reference proteome</keyword>
<gene>
    <name evidence="10" type="ORF">RCC_08350</name>
</gene>
<organism evidence="10 11">
    <name type="scientific">Ramularia collo-cygni</name>
    <dbReference type="NCBI Taxonomy" id="112498"/>
    <lineage>
        <taxon>Eukaryota</taxon>
        <taxon>Fungi</taxon>
        <taxon>Dikarya</taxon>
        <taxon>Ascomycota</taxon>
        <taxon>Pezizomycotina</taxon>
        <taxon>Dothideomycetes</taxon>
        <taxon>Dothideomycetidae</taxon>
        <taxon>Mycosphaerellales</taxon>
        <taxon>Mycosphaerellaceae</taxon>
        <taxon>Ramularia</taxon>
    </lineage>
</organism>
<dbReference type="FunFam" id="1.20.120.1150:FF:000002">
    <property type="entry name" value="Serine/threonine-protein phosphatase 2A activator"/>
    <property type="match status" value="1"/>
</dbReference>
<dbReference type="EMBL" id="FJUY01000014">
    <property type="protein sequence ID" value="CZT22645.1"/>
    <property type="molecule type" value="Genomic_DNA"/>
</dbReference>
<dbReference type="GO" id="GO:0000159">
    <property type="term" value="C:protein phosphatase type 2A complex"/>
    <property type="evidence" value="ECO:0007669"/>
    <property type="project" value="TreeGrafter"/>
</dbReference>
<name>A0A2D3VAJ1_9PEZI</name>
<dbReference type="CDD" id="cd04087">
    <property type="entry name" value="PTPA"/>
    <property type="match status" value="1"/>
</dbReference>
<dbReference type="Gene3D" id="1.20.120.1150">
    <property type="match status" value="1"/>
</dbReference>
<proteinExistence type="inferred from homology"/>
<dbReference type="EC" id="5.2.1.8" evidence="8"/>
<keyword evidence="6 8" id="KW-0413">Isomerase</keyword>
<dbReference type="InterPro" id="IPR037218">
    <property type="entry name" value="PTPA_sf"/>
</dbReference>
<evidence type="ECO:0000256" key="4">
    <source>
        <dbReference type="ARBA" id="ARBA00022490"/>
    </source>
</evidence>
<comment type="catalytic activity">
    <reaction evidence="1 8">
        <text>[protein]-peptidylproline (omega=180) = [protein]-peptidylproline (omega=0)</text>
        <dbReference type="Rhea" id="RHEA:16237"/>
        <dbReference type="Rhea" id="RHEA-COMP:10747"/>
        <dbReference type="Rhea" id="RHEA-COMP:10748"/>
        <dbReference type="ChEBI" id="CHEBI:83833"/>
        <dbReference type="ChEBI" id="CHEBI:83834"/>
        <dbReference type="EC" id="5.2.1.8"/>
    </reaction>
</comment>
<reference evidence="10 11" key="1">
    <citation type="submission" date="2016-03" db="EMBL/GenBank/DDBJ databases">
        <authorList>
            <person name="Ploux O."/>
        </authorList>
    </citation>
    <scope>NUCLEOTIDE SEQUENCE [LARGE SCALE GENOMIC DNA]</scope>
    <source>
        <strain evidence="10 11">URUG2</strain>
    </source>
</reference>
<dbReference type="GO" id="GO:0005737">
    <property type="term" value="C:cytoplasm"/>
    <property type="evidence" value="ECO:0007669"/>
    <property type="project" value="UniProtKB-SubCell"/>
</dbReference>
<dbReference type="AlphaFoldDB" id="A0A2D3VAJ1"/>
<dbReference type="GO" id="GO:0008160">
    <property type="term" value="F:protein tyrosine phosphatase activator activity"/>
    <property type="evidence" value="ECO:0007669"/>
    <property type="project" value="TreeGrafter"/>
</dbReference>
<dbReference type="RefSeq" id="XP_023629369.1">
    <property type="nucleotide sequence ID" value="XM_023773601.1"/>
</dbReference>
<evidence type="ECO:0000256" key="1">
    <source>
        <dbReference type="ARBA" id="ARBA00000971"/>
    </source>
</evidence>
<feature type="region of interest" description="Disordered" evidence="9">
    <location>
        <begin position="1"/>
        <end position="51"/>
    </location>
</feature>
<dbReference type="SUPFAM" id="SSF140984">
    <property type="entry name" value="PTPA-like"/>
    <property type="match status" value="1"/>
</dbReference>
<evidence type="ECO:0000313" key="10">
    <source>
        <dbReference type="EMBL" id="CZT22645.1"/>
    </source>
</evidence>
<evidence type="ECO:0000256" key="8">
    <source>
        <dbReference type="RuleBase" id="RU361210"/>
    </source>
</evidence>
<dbReference type="InterPro" id="IPR043170">
    <property type="entry name" value="PTPA_C_lid"/>
</dbReference>
<dbReference type="PIRSF" id="PIRSF016325">
    <property type="entry name" value="Phstyr_phstse_ac"/>
    <property type="match status" value="1"/>
</dbReference>
<evidence type="ECO:0000256" key="7">
    <source>
        <dbReference type="ARBA" id="ARBA00025287"/>
    </source>
</evidence>
<feature type="compositionally biased region" description="Polar residues" evidence="9">
    <location>
        <begin position="38"/>
        <end position="51"/>
    </location>
</feature>
<evidence type="ECO:0000256" key="2">
    <source>
        <dbReference type="ARBA" id="ARBA00004496"/>
    </source>
</evidence>